<proteinExistence type="predicted"/>
<evidence type="ECO:0000256" key="1">
    <source>
        <dbReference type="SAM" id="SignalP"/>
    </source>
</evidence>
<organism evidence="2 3">
    <name type="scientific">Syntrophotalea acetylenica</name>
    <name type="common">Pelobacter acetylenicus</name>
    <dbReference type="NCBI Taxonomy" id="29542"/>
    <lineage>
        <taxon>Bacteria</taxon>
        <taxon>Pseudomonadati</taxon>
        <taxon>Thermodesulfobacteriota</taxon>
        <taxon>Desulfuromonadia</taxon>
        <taxon>Desulfuromonadales</taxon>
        <taxon>Syntrophotaleaceae</taxon>
        <taxon>Syntrophotalea</taxon>
    </lineage>
</organism>
<dbReference type="STRING" id="29542.A6070_00310"/>
<dbReference type="KEGG" id="pace:A6070_00310"/>
<feature type="signal peptide" evidence="1">
    <location>
        <begin position="1"/>
        <end position="24"/>
    </location>
</feature>
<feature type="chain" id="PRO_5012385637" evidence="1">
    <location>
        <begin position="25"/>
        <end position="143"/>
    </location>
</feature>
<dbReference type="EMBL" id="CP015518">
    <property type="protein sequence ID" value="APG24695.1"/>
    <property type="molecule type" value="Genomic_DNA"/>
</dbReference>
<dbReference type="AlphaFoldDB" id="A0A1L3GFS5"/>
<evidence type="ECO:0000313" key="3">
    <source>
        <dbReference type="Proteomes" id="UP000182264"/>
    </source>
</evidence>
<sequence>MKAILRTLAGGLLVCSWLISPAWAAEDCLRLDNFWSDGPVSVFLYEAPHGGLEPEGSYARHNLAAGQVMEITMDGRESVWADVRVMHADGQRWQLGARTCGYRGALAMRPGQTLEVSYEGNAGYAASSAGLRCRVLDNGAPGR</sequence>
<gene>
    <name evidence="2" type="ORF">A7E75_06380</name>
</gene>
<evidence type="ECO:0000313" key="2">
    <source>
        <dbReference type="EMBL" id="APG24695.1"/>
    </source>
</evidence>
<keyword evidence="3" id="KW-1185">Reference proteome</keyword>
<keyword evidence="1" id="KW-0732">Signal</keyword>
<accession>A0A1L3GFS5</accession>
<reference evidence="2 3" key="1">
    <citation type="journal article" date="2017" name="Genome Announc.">
        <title>Complete Genome Sequences of Two Acetylene-Fermenting Pelobacter acetylenicus Strains.</title>
        <authorList>
            <person name="Sutton J.M."/>
            <person name="Baesman S.M."/>
            <person name="Fierst J.L."/>
            <person name="Poret-Peterson A.T."/>
            <person name="Oremland R.S."/>
            <person name="Dunlap D.S."/>
            <person name="Akob D.M."/>
        </authorList>
    </citation>
    <scope>NUCLEOTIDE SEQUENCE [LARGE SCALE GENOMIC DNA]</scope>
    <source>
        <strain evidence="2 3">DSM 3247</strain>
    </source>
</reference>
<protein>
    <submittedName>
        <fullName evidence="2">Uncharacterized protein</fullName>
    </submittedName>
</protein>
<dbReference type="Proteomes" id="UP000182264">
    <property type="component" value="Chromosome"/>
</dbReference>
<dbReference type="RefSeq" id="WP_072286537.1">
    <property type="nucleotide sequence ID" value="NZ_CP015455.1"/>
</dbReference>
<name>A0A1L3GFS5_SYNAC</name>